<keyword evidence="2" id="KW-0540">Nuclease</keyword>
<organism evidence="13 14">
    <name type="scientific">Austropuccinia psidii MF-1</name>
    <dbReference type="NCBI Taxonomy" id="1389203"/>
    <lineage>
        <taxon>Eukaryota</taxon>
        <taxon>Fungi</taxon>
        <taxon>Dikarya</taxon>
        <taxon>Basidiomycota</taxon>
        <taxon>Pucciniomycotina</taxon>
        <taxon>Pucciniomycetes</taxon>
        <taxon>Pucciniales</taxon>
        <taxon>Sphaerophragmiaceae</taxon>
        <taxon>Austropuccinia</taxon>
    </lineage>
</organism>
<dbReference type="GO" id="GO:0003964">
    <property type="term" value="F:RNA-directed DNA polymerase activity"/>
    <property type="evidence" value="ECO:0007669"/>
    <property type="project" value="UniProtKB-KW"/>
</dbReference>
<dbReference type="Proteomes" id="UP000765509">
    <property type="component" value="Unassembled WGS sequence"/>
</dbReference>
<reference evidence="13" key="1">
    <citation type="submission" date="2021-03" db="EMBL/GenBank/DDBJ databases">
        <title>Draft genome sequence of rust myrtle Austropuccinia psidii MF-1, a brazilian biotype.</title>
        <authorList>
            <person name="Quecine M.C."/>
            <person name="Pachon D.M.R."/>
            <person name="Bonatelli M.L."/>
            <person name="Correr F.H."/>
            <person name="Franceschini L.M."/>
            <person name="Leite T.F."/>
            <person name="Margarido G.R.A."/>
            <person name="Almeida C.A."/>
            <person name="Ferrarezi J.A."/>
            <person name="Labate C.A."/>
        </authorList>
    </citation>
    <scope>NUCLEOTIDE SEQUENCE</scope>
    <source>
        <strain evidence="13">MF-1</strain>
    </source>
</reference>
<keyword evidence="6" id="KW-0460">Magnesium</keyword>
<dbReference type="InterPro" id="IPR057670">
    <property type="entry name" value="SH3_retrovirus"/>
</dbReference>
<dbReference type="GO" id="GO:0046872">
    <property type="term" value="F:metal ion binding"/>
    <property type="evidence" value="ECO:0007669"/>
    <property type="project" value="UniProtKB-KW"/>
</dbReference>
<evidence type="ECO:0000256" key="11">
    <source>
        <dbReference type="SAM" id="MobiDB-lite"/>
    </source>
</evidence>
<dbReference type="Pfam" id="PF25597">
    <property type="entry name" value="SH3_retrovirus"/>
    <property type="match status" value="1"/>
</dbReference>
<dbReference type="AlphaFoldDB" id="A0A9Q3FFZ3"/>
<dbReference type="GO" id="GO:0016787">
    <property type="term" value="F:hydrolase activity"/>
    <property type="evidence" value="ECO:0007669"/>
    <property type="project" value="UniProtKB-KW"/>
</dbReference>
<keyword evidence="9" id="KW-0239">DNA-directed DNA polymerase</keyword>
<evidence type="ECO:0000256" key="10">
    <source>
        <dbReference type="ARBA" id="ARBA00023172"/>
    </source>
</evidence>
<dbReference type="PANTHER" id="PTHR42648:SF11">
    <property type="entry name" value="TRANSPOSON TY4-P GAG-POL POLYPROTEIN"/>
    <property type="match status" value="1"/>
</dbReference>
<evidence type="ECO:0000259" key="12">
    <source>
        <dbReference type="Pfam" id="PF25597"/>
    </source>
</evidence>
<dbReference type="EMBL" id="AVOT02044891">
    <property type="protein sequence ID" value="MBW0540240.1"/>
    <property type="molecule type" value="Genomic_DNA"/>
</dbReference>
<proteinExistence type="predicted"/>
<accession>A0A9Q3FFZ3</accession>
<keyword evidence="8" id="KW-0695">RNA-directed DNA polymerase</keyword>
<evidence type="ECO:0000256" key="9">
    <source>
        <dbReference type="ARBA" id="ARBA00022932"/>
    </source>
</evidence>
<protein>
    <recommendedName>
        <fullName evidence="12">Retroviral polymerase SH3-like domain-containing protein</fullName>
    </recommendedName>
</protein>
<evidence type="ECO:0000256" key="8">
    <source>
        <dbReference type="ARBA" id="ARBA00022918"/>
    </source>
</evidence>
<evidence type="ECO:0000313" key="13">
    <source>
        <dbReference type="EMBL" id="MBW0540240.1"/>
    </source>
</evidence>
<keyword evidence="7" id="KW-0229">DNA integration</keyword>
<evidence type="ECO:0000256" key="1">
    <source>
        <dbReference type="ARBA" id="ARBA00022695"/>
    </source>
</evidence>
<dbReference type="PANTHER" id="PTHR42648">
    <property type="entry name" value="TRANSPOSASE, PUTATIVE-RELATED"/>
    <property type="match status" value="1"/>
</dbReference>
<evidence type="ECO:0000256" key="7">
    <source>
        <dbReference type="ARBA" id="ARBA00022908"/>
    </source>
</evidence>
<dbReference type="GO" id="GO:0015074">
    <property type="term" value="P:DNA integration"/>
    <property type="evidence" value="ECO:0007669"/>
    <property type="project" value="UniProtKB-KW"/>
</dbReference>
<evidence type="ECO:0000313" key="14">
    <source>
        <dbReference type="Proteomes" id="UP000765509"/>
    </source>
</evidence>
<feature type="domain" description="Retroviral polymerase SH3-like" evidence="12">
    <location>
        <begin position="58"/>
        <end position="119"/>
    </location>
</feature>
<dbReference type="InterPro" id="IPR039537">
    <property type="entry name" value="Retrotran_Ty1/copia-like"/>
</dbReference>
<dbReference type="OrthoDB" id="3261476at2759"/>
<comment type="caution">
    <text evidence="13">The sequence shown here is derived from an EMBL/GenBank/DDBJ whole genome shotgun (WGS) entry which is preliminary data.</text>
</comment>
<evidence type="ECO:0000256" key="6">
    <source>
        <dbReference type="ARBA" id="ARBA00022842"/>
    </source>
</evidence>
<evidence type="ECO:0000256" key="5">
    <source>
        <dbReference type="ARBA" id="ARBA00022801"/>
    </source>
</evidence>
<dbReference type="GO" id="GO:0006310">
    <property type="term" value="P:DNA recombination"/>
    <property type="evidence" value="ECO:0007669"/>
    <property type="project" value="UniProtKB-KW"/>
</dbReference>
<keyword evidence="9" id="KW-0808">Transferase</keyword>
<evidence type="ECO:0000256" key="4">
    <source>
        <dbReference type="ARBA" id="ARBA00022759"/>
    </source>
</evidence>
<keyword evidence="14" id="KW-1185">Reference proteome</keyword>
<keyword evidence="10" id="KW-0233">DNA recombination</keyword>
<evidence type="ECO:0000256" key="3">
    <source>
        <dbReference type="ARBA" id="ARBA00022723"/>
    </source>
</evidence>
<sequence length="192" mass="22805">MDKVRTLMIESVVKKALWEEFTNTANFLEVRVSANKQSPFEKLFNRKPNLRRIKRFGCRAFVINNKYKRKLDERAHKGILVGYEPDFRIYQILLEDTGKIIRSQDVRFNKEDIPFKNKKDNENNINQENTIEEEIEPIRQEEIELGQPGINVQEENRGPLWIRLRTPRPQEPENNLNSEGTSNIQKENKKPR</sequence>
<keyword evidence="3" id="KW-0479">Metal-binding</keyword>
<keyword evidence="1" id="KW-0548">Nucleotidyltransferase</keyword>
<keyword evidence="4" id="KW-0255">Endonuclease</keyword>
<evidence type="ECO:0000256" key="2">
    <source>
        <dbReference type="ARBA" id="ARBA00022722"/>
    </source>
</evidence>
<name>A0A9Q3FFZ3_9BASI</name>
<gene>
    <name evidence="13" type="ORF">O181_079955</name>
</gene>
<feature type="compositionally biased region" description="Polar residues" evidence="11">
    <location>
        <begin position="172"/>
        <end position="185"/>
    </location>
</feature>
<keyword evidence="5" id="KW-0378">Hydrolase</keyword>
<dbReference type="GO" id="GO:0004519">
    <property type="term" value="F:endonuclease activity"/>
    <property type="evidence" value="ECO:0007669"/>
    <property type="project" value="UniProtKB-KW"/>
</dbReference>
<dbReference type="GO" id="GO:0003887">
    <property type="term" value="F:DNA-directed DNA polymerase activity"/>
    <property type="evidence" value="ECO:0007669"/>
    <property type="project" value="UniProtKB-KW"/>
</dbReference>
<feature type="region of interest" description="Disordered" evidence="11">
    <location>
        <begin position="144"/>
        <end position="192"/>
    </location>
</feature>